<dbReference type="PANTHER" id="PTHR23348">
    <property type="entry name" value="PERIAXIN/AHNAK"/>
    <property type="match status" value="1"/>
</dbReference>
<feature type="compositionally biased region" description="Basic and acidic residues" evidence="3">
    <location>
        <begin position="41"/>
        <end position="58"/>
    </location>
</feature>
<protein>
    <submittedName>
        <fullName evidence="4">Protein AHNAK2</fullName>
    </submittedName>
</protein>
<organism evidence="4 5">
    <name type="scientific">Anas platyrhynchos</name>
    <name type="common">Mallard</name>
    <name type="synonym">Anas boschas</name>
    <dbReference type="NCBI Taxonomy" id="8839"/>
    <lineage>
        <taxon>Eukaryota</taxon>
        <taxon>Metazoa</taxon>
        <taxon>Chordata</taxon>
        <taxon>Craniata</taxon>
        <taxon>Vertebrata</taxon>
        <taxon>Euteleostomi</taxon>
        <taxon>Archelosauria</taxon>
        <taxon>Archosauria</taxon>
        <taxon>Dinosauria</taxon>
        <taxon>Saurischia</taxon>
        <taxon>Theropoda</taxon>
        <taxon>Coelurosauria</taxon>
        <taxon>Aves</taxon>
        <taxon>Neognathae</taxon>
        <taxon>Galloanserae</taxon>
        <taxon>Anseriformes</taxon>
        <taxon>Anatidae</taxon>
        <taxon>Anatinae</taxon>
        <taxon>Anas</taxon>
    </lineage>
</organism>
<comment type="subcellular location">
    <subcellularLocation>
        <location evidence="1">Nucleus</location>
    </subcellularLocation>
</comment>
<dbReference type="EMBL" id="KB743804">
    <property type="protein sequence ID" value="EOA97038.1"/>
    <property type="molecule type" value="Genomic_DNA"/>
</dbReference>
<dbReference type="Proteomes" id="UP000296049">
    <property type="component" value="Unassembled WGS sequence"/>
</dbReference>
<evidence type="ECO:0000313" key="4">
    <source>
        <dbReference type="EMBL" id="EOA97038.1"/>
    </source>
</evidence>
<evidence type="ECO:0000256" key="3">
    <source>
        <dbReference type="SAM" id="MobiDB-lite"/>
    </source>
</evidence>
<dbReference type="GO" id="GO:0005634">
    <property type="term" value="C:nucleus"/>
    <property type="evidence" value="ECO:0007669"/>
    <property type="project" value="UniProtKB-SubCell"/>
</dbReference>
<evidence type="ECO:0000256" key="2">
    <source>
        <dbReference type="ARBA" id="ARBA00023242"/>
    </source>
</evidence>
<dbReference type="GO" id="GO:0043034">
    <property type="term" value="C:costamere"/>
    <property type="evidence" value="ECO:0007669"/>
    <property type="project" value="TreeGrafter"/>
</dbReference>
<feature type="non-terminal residue" evidence="4">
    <location>
        <position position="1"/>
    </location>
</feature>
<dbReference type="PANTHER" id="PTHR23348:SF41">
    <property type="entry name" value="NEUROBLAST DIFFERENTIATION-ASSOCIATED PROTEIN AHNAK"/>
    <property type="match status" value="1"/>
</dbReference>
<gene>
    <name evidence="4" type="ORF">Anapl_15126</name>
</gene>
<name>R0KUS2_ANAPL</name>
<feature type="non-terminal residue" evidence="4">
    <location>
        <position position="152"/>
    </location>
</feature>
<dbReference type="AlphaFoldDB" id="R0KUS2"/>
<dbReference type="GO" id="GO:0043484">
    <property type="term" value="P:regulation of RNA splicing"/>
    <property type="evidence" value="ECO:0007669"/>
    <property type="project" value="TreeGrafter"/>
</dbReference>
<keyword evidence="2" id="KW-0539">Nucleus</keyword>
<keyword evidence="5" id="KW-1185">Reference proteome</keyword>
<evidence type="ECO:0000256" key="1">
    <source>
        <dbReference type="ARBA" id="ARBA00004123"/>
    </source>
</evidence>
<feature type="region of interest" description="Disordered" evidence="3">
    <location>
        <begin position="37"/>
        <end position="58"/>
    </location>
</feature>
<accession>R0KUS2</accession>
<sequence length="152" mass="16072">PSLKADTKDPKVDISLPSIDVTLPKASIDLRQPEEALTLEGEAKAPEKEATKAKDGKFKMPKFGMPSFGWSSSREAKGTVAADVDVRLKEPQVTESLGAADVEVTLPGAEIQAPGVEMTIDTAASGDGEKGQFKIPDLKMPSVKLPKVEASL</sequence>
<evidence type="ECO:0000313" key="5">
    <source>
        <dbReference type="Proteomes" id="UP000296049"/>
    </source>
</evidence>
<dbReference type="InterPro" id="IPR052082">
    <property type="entry name" value="Myelin_sheath_structural"/>
</dbReference>
<reference evidence="5" key="1">
    <citation type="journal article" date="2013" name="Nat. Genet.">
        <title>The duck genome and transcriptome provide insight into an avian influenza virus reservoir species.</title>
        <authorList>
            <person name="Huang Y."/>
            <person name="Li Y."/>
            <person name="Burt D.W."/>
            <person name="Chen H."/>
            <person name="Zhang Y."/>
            <person name="Qian W."/>
            <person name="Kim H."/>
            <person name="Gan S."/>
            <person name="Zhao Y."/>
            <person name="Li J."/>
            <person name="Yi K."/>
            <person name="Feng H."/>
            <person name="Zhu P."/>
            <person name="Li B."/>
            <person name="Liu Q."/>
            <person name="Fairley S."/>
            <person name="Magor K.E."/>
            <person name="Du Z."/>
            <person name="Hu X."/>
            <person name="Goodman L."/>
            <person name="Tafer H."/>
            <person name="Vignal A."/>
            <person name="Lee T."/>
            <person name="Kim K.W."/>
            <person name="Sheng Z."/>
            <person name="An Y."/>
            <person name="Searle S."/>
            <person name="Herrero J."/>
            <person name="Groenen M.A."/>
            <person name="Crooijmans R.P."/>
            <person name="Faraut T."/>
            <person name="Cai Q."/>
            <person name="Webster R.G."/>
            <person name="Aldridge J.R."/>
            <person name="Warren W.C."/>
            <person name="Bartschat S."/>
            <person name="Kehr S."/>
            <person name="Marz M."/>
            <person name="Stadler P.F."/>
            <person name="Smith J."/>
            <person name="Kraus R.H."/>
            <person name="Zhao Y."/>
            <person name="Ren L."/>
            <person name="Fei J."/>
            <person name="Morisson M."/>
            <person name="Kaiser P."/>
            <person name="Griffin D.K."/>
            <person name="Rao M."/>
            <person name="Pitel F."/>
            <person name="Wang J."/>
            <person name="Li N."/>
        </authorList>
    </citation>
    <scope>NUCLEOTIDE SEQUENCE [LARGE SCALE GENOMIC DNA]</scope>
</reference>
<proteinExistence type="predicted"/>